<reference evidence="1 2" key="1">
    <citation type="submission" date="2024-01" db="EMBL/GenBank/DDBJ databases">
        <authorList>
            <person name="Waweru B."/>
        </authorList>
    </citation>
    <scope>NUCLEOTIDE SEQUENCE [LARGE SCALE GENOMIC DNA]</scope>
</reference>
<evidence type="ECO:0000313" key="1">
    <source>
        <dbReference type="EMBL" id="CAK7324452.1"/>
    </source>
</evidence>
<sequence length="123" mass="15019">MMSTRRGLGIGRETCGRWSRRFTAHKYRTRNWSSKIMNSLADWVGLRWYFMAWRYIRPTSDLRWSYTNDMGWVILERKCVFNEDYIGMMKKSECLFLGYVRDDVQQLQHVVVYRVERKDVESR</sequence>
<name>A0AAV1QRR3_9ROSI</name>
<dbReference type="AlphaFoldDB" id="A0AAV1QRR3"/>
<comment type="caution">
    <text evidence="1">The sequence shown here is derived from an EMBL/GenBank/DDBJ whole genome shotgun (WGS) entry which is preliminary data.</text>
</comment>
<organism evidence="1 2">
    <name type="scientific">Dovyalis caffra</name>
    <dbReference type="NCBI Taxonomy" id="77055"/>
    <lineage>
        <taxon>Eukaryota</taxon>
        <taxon>Viridiplantae</taxon>
        <taxon>Streptophyta</taxon>
        <taxon>Embryophyta</taxon>
        <taxon>Tracheophyta</taxon>
        <taxon>Spermatophyta</taxon>
        <taxon>Magnoliopsida</taxon>
        <taxon>eudicotyledons</taxon>
        <taxon>Gunneridae</taxon>
        <taxon>Pentapetalae</taxon>
        <taxon>rosids</taxon>
        <taxon>fabids</taxon>
        <taxon>Malpighiales</taxon>
        <taxon>Salicaceae</taxon>
        <taxon>Flacourtieae</taxon>
        <taxon>Dovyalis</taxon>
    </lineage>
</organism>
<accession>A0AAV1QRR3</accession>
<gene>
    <name evidence="1" type="ORF">DCAF_LOCUS2098</name>
</gene>
<proteinExistence type="predicted"/>
<keyword evidence="2" id="KW-1185">Reference proteome</keyword>
<protein>
    <submittedName>
        <fullName evidence="1">Uncharacterized protein</fullName>
    </submittedName>
</protein>
<evidence type="ECO:0000313" key="2">
    <source>
        <dbReference type="Proteomes" id="UP001314170"/>
    </source>
</evidence>
<dbReference type="EMBL" id="CAWUPB010000351">
    <property type="protein sequence ID" value="CAK7324452.1"/>
    <property type="molecule type" value="Genomic_DNA"/>
</dbReference>
<dbReference type="Proteomes" id="UP001314170">
    <property type="component" value="Unassembled WGS sequence"/>
</dbReference>